<sequence>MDTAILPSTLLLTLLLAVGLIFFIRASTKDRTEIVQLVSEQNEATLMPQLQEYFRSRSYRVAAVDREKNQVTFEGFVKPSWFLAVFLTLLASAGLACLALVLSMLIPNVGTLFLGIVLLSPLSGIFYWRKAGRLEKVSLKLEANPNQQHSSSKLTVIAHRDELSELQKTLQFKLSE</sequence>
<keyword evidence="1" id="KW-1133">Transmembrane helix</keyword>
<evidence type="ECO:0000313" key="3">
    <source>
        <dbReference type="Proteomes" id="UP001223520"/>
    </source>
</evidence>
<name>A0AAJ6NNP5_9CYAN</name>
<keyword evidence="1" id="KW-0472">Membrane</keyword>
<evidence type="ECO:0000256" key="1">
    <source>
        <dbReference type="SAM" id="Phobius"/>
    </source>
</evidence>
<dbReference type="PANTHER" id="PTHR35302">
    <property type="match status" value="1"/>
</dbReference>
<keyword evidence="1" id="KW-0812">Transmembrane</keyword>
<evidence type="ECO:0000313" key="2">
    <source>
        <dbReference type="EMBL" id="WGV23753.1"/>
    </source>
</evidence>
<organism evidence="2 3">
    <name type="scientific">Halotia branconii CENA392</name>
    <dbReference type="NCBI Taxonomy" id="1539056"/>
    <lineage>
        <taxon>Bacteria</taxon>
        <taxon>Bacillati</taxon>
        <taxon>Cyanobacteriota</taxon>
        <taxon>Cyanophyceae</taxon>
        <taxon>Nostocales</taxon>
        <taxon>Nodulariaceae</taxon>
        <taxon>Halotia</taxon>
    </lineage>
</organism>
<proteinExistence type="predicted"/>
<protein>
    <submittedName>
        <fullName evidence="2">Cofactor assembly of complex C subunit B</fullName>
    </submittedName>
</protein>
<dbReference type="PANTHER" id="PTHR35302:SF1">
    <property type="entry name" value="PROTEIN COFACTOR ASSEMBLY OF COMPLEX C SUBUNIT B CCB1, CHLOROPLASTIC"/>
    <property type="match status" value="1"/>
</dbReference>
<dbReference type="Pfam" id="PF12046">
    <property type="entry name" value="CCB1"/>
    <property type="match status" value="1"/>
</dbReference>
<dbReference type="KEGG" id="hbq:QI031_18270"/>
<dbReference type="EMBL" id="CP124543">
    <property type="protein sequence ID" value="WGV23753.1"/>
    <property type="molecule type" value="Genomic_DNA"/>
</dbReference>
<keyword evidence="3" id="KW-1185">Reference proteome</keyword>
<gene>
    <name evidence="2" type="ORF">QI031_18270</name>
</gene>
<dbReference type="InterPro" id="IPR021919">
    <property type="entry name" value="CCB1"/>
</dbReference>
<reference evidence="2 3" key="1">
    <citation type="journal article" date="2023" name="Limnol Oceanogr Lett">
        <title>Environmental adaptations by the intertidal Antarctic cyanobacterium Halotia branconii CENA392 as revealed using long-read genome sequencing.</title>
        <authorList>
            <person name="Dextro R.B."/>
            <person name="Delbaje E."/>
            <person name="Freitas P.N.N."/>
            <person name="Geraldes V."/>
            <person name="Pinto E."/>
            <person name="Long P.F."/>
            <person name="Fiore M.F."/>
        </authorList>
    </citation>
    <scope>NUCLEOTIDE SEQUENCE [LARGE SCALE GENOMIC DNA]</scope>
    <source>
        <strain evidence="2 3">CENA392</strain>
    </source>
</reference>
<accession>A0AAJ6NNP5</accession>
<dbReference type="AlphaFoldDB" id="A0AAJ6NNP5"/>
<dbReference type="RefSeq" id="WP_281481083.1">
    <property type="nucleotide sequence ID" value="NZ_CP124543.1"/>
</dbReference>
<feature type="transmembrane region" description="Helical" evidence="1">
    <location>
        <begin position="112"/>
        <end position="128"/>
    </location>
</feature>
<feature type="transmembrane region" description="Helical" evidence="1">
    <location>
        <begin position="81"/>
        <end position="106"/>
    </location>
</feature>
<dbReference type="Proteomes" id="UP001223520">
    <property type="component" value="Chromosome"/>
</dbReference>
<feature type="transmembrane region" description="Helical" evidence="1">
    <location>
        <begin position="6"/>
        <end position="24"/>
    </location>
</feature>